<organism evidence="1 2">
    <name type="scientific">Pseudoalteromonas peptidolytica F12-50-A1</name>
    <dbReference type="NCBI Taxonomy" id="1315280"/>
    <lineage>
        <taxon>Bacteria</taxon>
        <taxon>Pseudomonadati</taxon>
        <taxon>Pseudomonadota</taxon>
        <taxon>Gammaproteobacteria</taxon>
        <taxon>Alteromonadales</taxon>
        <taxon>Pseudoalteromonadaceae</taxon>
        <taxon>Pseudoalteromonas</taxon>
    </lineage>
</organism>
<dbReference type="Proteomes" id="UP000660708">
    <property type="component" value="Unassembled WGS sequence"/>
</dbReference>
<dbReference type="EMBL" id="AQHF01000020">
    <property type="protein sequence ID" value="MBE0345472.1"/>
    <property type="molecule type" value="Genomic_DNA"/>
</dbReference>
<evidence type="ECO:0000313" key="1">
    <source>
        <dbReference type="EMBL" id="MBE0345472.1"/>
    </source>
</evidence>
<dbReference type="AlphaFoldDB" id="A0A8I0MTD2"/>
<sequence>MVSLRGGTVKSLIVKVRYKQPHVARFLYQNQNVAVSIFTSSDIDIPQSEQK</sequence>
<comment type="caution">
    <text evidence="1">The sequence shown here is derived from an EMBL/GenBank/DDBJ whole genome shotgun (WGS) entry which is preliminary data.</text>
</comment>
<name>A0A8I0MTD2_9GAMM</name>
<protein>
    <submittedName>
        <fullName evidence="1">Uncharacterized protein</fullName>
    </submittedName>
</protein>
<keyword evidence="2" id="KW-1185">Reference proteome</keyword>
<evidence type="ECO:0000313" key="2">
    <source>
        <dbReference type="Proteomes" id="UP000660708"/>
    </source>
</evidence>
<proteinExistence type="predicted"/>
<reference evidence="1 2" key="1">
    <citation type="submission" date="2015-06" db="EMBL/GenBank/DDBJ databases">
        <title>Genome sequence of Pseudoalteromonas peptidolytica.</title>
        <authorList>
            <person name="Xie B.-B."/>
            <person name="Rong J.-C."/>
            <person name="Qin Q.-L."/>
            <person name="Zhang Y.-Z."/>
        </authorList>
    </citation>
    <scope>NUCLEOTIDE SEQUENCE [LARGE SCALE GENOMIC DNA]</scope>
    <source>
        <strain evidence="1 2">F12-50-A1</strain>
    </source>
</reference>
<accession>A0A8I0MTD2</accession>
<gene>
    <name evidence="1" type="ORF">PPEP_a0356</name>
</gene>